<keyword evidence="3" id="KW-0670">Pyruvate</keyword>
<gene>
    <name evidence="3" type="ORF">SAMN04489742_2281</name>
</gene>
<dbReference type="InterPro" id="IPR034660">
    <property type="entry name" value="DinB/YfiT-like"/>
</dbReference>
<evidence type="ECO:0000313" key="3">
    <source>
        <dbReference type="EMBL" id="SDQ71992.1"/>
    </source>
</evidence>
<keyword evidence="4" id="KW-1185">Reference proteome</keyword>
<dbReference type="InterPro" id="IPR017517">
    <property type="entry name" value="Maleyloyr_isom"/>
</dbReference>
<dbReference type="RefSeq" id="WP_074700504.1">
    <property type="nucleotide sequence ID" value="NZ_CP018863.1"/>
</dbReference>
<evidence type="ECO:0000313" key="4">
    <source>
        <dbReference type="Proteomes" id="UP000181917"/>
    </source>
</evidence>
<organism evidence="3 4">
    <name type="scientific">Crystallibacter crystallopoietes</name>
    <dbReference type="NCBI Taxonomy" id="37928"/>
    <lineage>
        <taxon>Bacteria</taxon>
        <taxon>Bacillati</taxon>
        <taxon>Actinomycetota</taxon>
        <taxon>Actinomycetes</taxon>
        <taxon>Micrococcales</taxon>
        <taxon>Micrococcaceae</taxon>
        <taxon>Crystallibacter</taxon>
    </lineage>
</organism>
<name>A0A1H1D6C7_9MICC</name>
<accession>A0A1H1D6C7</accession>
<sequence>MAASHDLTTDPALQEALLTVRRGTEFFGRKLDELPDDALQAPSLLPDWTRAHVIAHVSYNARAIARLMKWANSGIETPMYSSWEARNAEIEHGAAIAPKELRDLCQDSAAQLDAAWRDTPSDAWKHQVKTAQGRTVPASETVWMRTRETWIHTVDLGNGATFDQLPANVLKRLLQEITGAWQSRGDGKDLLLKASDASRVLEFGDRDSDNPEIISGTLADVTAFATGRSTNGITSSKQQSPTAPRWL</sequence>
<dbReference type="AlphaFoldDB" id="A0A1H1D6C7"/>
<protein>
    <submittedName>
        <fullName evidence="3">Maleylpyruvate isomerase</fullName>
    </submittedName>
</protein>
<dbReference type="GO" id="GO:0016853">
    <property type="term" value="F:isomerase activity"/>
    <property type="evidence" value="ECO:0007669"/>
    <property type="project" value="UniProtKB-KW"/>
</dbReference>
<dbReference type="STRING" id="37928.SAMN04489742_2281"/>
<dbReference type="EMBL" id="FNKH01000002">
    <property type="protein sequence ID" value="SDQ71992.1"/>
    <property type="molecule type" value="Genomic_DNA"/>
</dbReference>
<dbReference type="SUPFAM" id="SSF55718">
    <property type="entry name" value="SCP-like"/>
    <property type="match status" value="1"/>
</dbReference>
<dbReference type="Proteomes" id="UP000181917">
    <property type="component" value="Unassembled WGS sequence"/>
</dbReference>
<dbReference type="NCBIfam" id="TIGR03083">
    <property type="entry name" value="maleylpyruvate isomerase family mycothiol-dependent enzyme"/>
    <property type="match status" value="1"/>
</dbReference>
<dbReference type="OrthoDB" id="5118203at2"/>
<feature type="region of interest" description="Disordered" evidence="1">
    <location>
        <begin position="228"/>
        <end position="247"/>
    </location>
</feature>
<dbReference type="InterPro" id="IPR036527">
    <property type="entry name" value="SCP2_sterol-bd_dom_sf"/>
</dbReference>
<dbReference type="SUPFAM" id="SSF109854">
    <property type="entry name" value="DinB/YfiT-like putative metalloenzymes"/>
    <property type="match status" value="1"/>
</dbReference>
<feature type="domain" description="Mycothiol-dependent maleylpyruvate isomerase metal-binding" evidence="2">
    <location>
        <begin position="21"/>
        <end position="156"/>
    </location>
</feature>
<dbReference type="Pfam" id="PF11716">
    <property type="entry name" value="MDMPI_N"/>
    <property type="match status" value="1"/>
</dbReference>
<dbReference type="InterPro" id="IPR024344">
    <property type="entry name" value="MDMPI_metal-binding"/>
</dbReference>
<dbReference type="KEGG" id="acry:AC20117_06000"/>
<dbReference type="Gene3D" id="1.20.120.450">
    <property type="entry name" value="dinb family like domain"/>
    <property type="match status" value="1"/>
</dbReference>
<dbReference type="GO" id="GO:0046872">
    <property type="term" value="F:metal ion binding"/>
    <property type="evidence" value="ECO:0007669"/>
    <property type="project" value="InterPro"/>
</dbReference>
<proteinExistence type="predicted"/>
<dbReference type="Gene3D" id="3.30.1050.20">
    <property type="match status" value="1"/>
</dbReference>
<keyword evidence="3" id="KW-0413">Isomerase</keyword>
<reference evidence="3 4" key="1">
    <citation type="submission" date="2016-10" db="EMBL/GenBank/DDBJ databases">
        <authorList>
            <person name="de Groot N.N."/>
        </authorList>
    </citation>
    <scope>NUCLEOTIDE SEQUENCE [LARGE SCALE GENOMIC DNA]</scope>
    <source>
        <strain evidence="3 4">DSM 20117</strain>
    </source>
</reference>
<evidence type="ECO:0000259" key="2">
    <source>
        <dbReference type="Pfam" id="PF11716"/>
    </source>
</evidence>
<evidence type="ECO:0000256" key="1">
    <source>
        <dbReference type="SAM" id="MobiDB-lite"/>
    </source>
</evidence>